<evidence type="ECO:0000313" key="5">
    <source>
        <dbReference type="EMBL" id="KAK4493171.1"/>
    </source>
</evidence>
<dbReference type="SUPFAM" id="SSF52266">
    <property type="entry name" value="SGNH hydrolase"/>
    <property type="match status" value="1"/>
</dbReference>
<reference evidence="5 6" key="1">
    <citation type="journal article" date="2023" name="bioRxiv">
        <title>Genome report: Whole genome sequence and annotation of Penstemon davidsonii.</title>
        <authorList>
            <person name="Ostevik K.L."/>
            <person name="Alabady M."/>
            <person name="Zhang M."/>
            <person name="Rausher M.D."/>
        </authorList>
    </citation>
    <scope>NUCLEOTIDE SEQUENCE [LARGE SCALE GENOMIC DNA]</scope>
    <source>
        <strain evidence="5">DNT005</strain>
        <tissue evidence="5">Whole leaf</tissue>
    </source>
</reference>
<dbReference type="EMBL" id="JAYDYQ010000726">
    <property type="protein sequence ID" value="KAK4493171.1"/>
    <property type="molecule type" value="Genomic_DNA"/>
</dbReference>
<accession>A0ABR0DVB2</accession>
<feature type="domain" description="Sialate O-acetylesterase" evidence="4">
    <location>
        <begin position="27"/>
        <end position="256"/>
    </location>
</feature>
<evidence type="ECO:0000256" key="2">
    <source>
        <dbReference type="SAM" id="MobiDB-lite"/>
    </source>
</evidence>
<proteinExistence type="predicted"/>
<protein>
    <recommendedName>
        <fullName evidence="4">Sialate O-acetylesterase domain-containing protein</fullName>
    </recommendedName>
</protein>
<dbReference type="Proteomes" id="UP001291926">
    <property type="component" value="Unassembled WGS sequence"/>
</dbReference>
<name>A0ABR0DVB2_9LAMI</name>
<dbReference type="InterPro" id="IPR052940">
    <property type="entry name" value="Carb_Esterase_6"/>
</dbReference>
<dbReference type="InterPro" id="IPR005181">
    <property type="entry name" value="SASA"/>
</dbReference>
<evidence type="ECO:0000259" key="4">
    <source>
        <dbReference type="Pfam" id="PF03629"/>
    </source>
</evidence>
<dbReference type="InterPro" id="IPR036514">
    <property type="entry name" value="SGNH_hydro_sf"/>
</dbReference>
<sequence length="399" mass="43335">MLSLVWLILLTSSTLVSTQNLSHAKPKSIFILAGQSNMSGRGGVTNGTWDGIVPPQCQPNSQILRLNSELKWETAHEPLHRDIDVNKTCGIGPGMVFANSILERESGIGEIGLVPCAIGGTNISEWARGSNLYNQLVVRAQAALNHGGLIRGILWYQGESDTENREDARLYKGRLEKFFTDVRSDLMSPMLPVVQVALASGQGNYLHVVRKAQLEIDLPNVRCVDAKGLQLQPDGLHLGSAAQVRLGKMLADAFLQIMAPLPVQSGASKRWGEEVFFLSGTKKPKFPLFLLMHLDLITVDAMGLALQPDGLHLTTMAQGSEKINEEGAVETKVDTVDYRKGAGQDREAEPEKVEVTHLSRRDEKPGTVAEASGKVAQILQSAKEAVSSTAKADDDKKTE</sequence>
<feature type="region of interest" description="Disordered" evidence="2">
    <location>
        <begin position="340"/>
        <end position="372"/>
    </location>
</feature>
<organism evidence="5 6">
    <name type="scientific">Penstemon davidsonii</name>
    <dbReference type="NCBI Taxonomy" id="160366"/>
    <lineage>
        <taxon>Eukaryota</taxon>
        <taxon>Viridiplantae</taxon>
        <taxon>Streptophyta</taxon>
        <taxon>Embryophyta</taxon>
        <taxon>Tracheophyta</taxon>
        <taxon>Spermatophyta</taxon>
        <taxon>Magnoliopsida</taxon>
        <taxon>eudicotyledons</taxon>
        <taxon>Gunneridae</taxon>
        <taxon>Pentapetalae</taxon>
        <taxon>asterids</taxon>
        <taxon>lamiids</taxon>
        <taxon>Lamiales</taxon>
        <taxon>Plantaginaceae</taxon>
        <taxon>Cheloneae</taxon>
        <taxon>Penstemon</taxon>
    </lineage>
</organism>
<evidence type="ECO:0000313" key="6">
    <source>
        <dbReference type="Proteomes" id="UP001291926"/>
    </source>
</evidence>
<dbReference type="PANTHER" id="PTHR31988">
    <property type="entry name" value="ESTERASE, PUTATIVE (DUF303)-RELATED"/>
    <property type="match status" value="1"/>
</dbReference>
<dbReference type="PANTHER" id="PTHR31988:SF15">
    <property type="entry name" value="ESTERASE, PUTATIVE (DUF303)-RELATED"/>
    <property type="match status" value="1"/>
</dbReference>
<evidence type="ECO:0000256" key="3">
    <source>
        <dbReference type="SAM" id="SignalP"/>
    </source>
</evidence>
<dbReference type="Pfam" id="PF03629">
    <property type="entry name" value="SASA"/>
    <property type="match status" value="1"/>
</dbReference>
<keyword evidence="6" id="KW-1185">Reference proteome</keyword>
<comment type="caution">
    <text evidence="5">The sequence shown here is derived from an EMBL/GenBank/DDBJ whole genome shotgun (WGS) entry which is preliminary data.</text>
</comment>
<keyword evidence="3" id="KW-0732">Signal</keyword>
<feature type="signal peptide" evidence="3">
    <location>
        <begin position="1"/>
        <end position="18"/>
    </location>
</feature>
<gene>
    <name evidence="5" type="ORF">RD792_017973</name>
</gene>
<evidence type="ECO:0000256" key="1">
    <source>
        <dbReference type="ARBA" id="ARBA00022801"/>
    </source>
</evidence>
<feature type="compositionally biased region" description="Basic and acidic residues" evidence="2">
    <location>
        <begin position="340"/>
        <end position="365"/>
    </location>
</feature>
<dbReference type="Gene3D" id="3.40.50.1110">
    <property type="entry name" value="SGNH hydrolase"/>
    <property type="match status" value="1"/>
</dbReference>
<keyword evidence="1" id="KW-0378">Hydrolase</keyword>
<feature type="chain" id="PRO_5045359018" description="Sialate O-acetylesterase domain-containing protein" evidence="3">
    <location>
        <begin position="19"/>
        <end position="399"/>
    </location>
</feature>